<feature type="region of interest" description="Disordered" evidence="6">
    <location>
        <begin position="463"/>
        <end position="485"/>
    </location>
</feature>
<dbReference type="Pfam" id="PF01283">
    <property type="entry name" value="Ribosomal_S26e"/>
    <property type="match status" value="1"/>
</dbReference>
<dbReference type="InterPro" id="IPR038551">
    <property type="entry name" value="Ribosomal_eS26_sf"/>
</dbReference>
<comment type="caution">
    <text evidence="8">The sequence shown here is derived from an EMBL/GenBank/DDBJ whole genome shotgun (WGS) entry which is preliminary data.</text>
</comment>
<keyword evidence="3 5" id="KW-0175">Coiled coil</keyword>
<comment type="similarity">
    <text evidence="1">Belongs to the eukaryotic ribosomal protein eS26 family.</text>
</comment>
<dbReference type="InterPro" id="IPR024858">
    <property type="entry name" value="GOLGA"/>
</dbReference>
<dbReference type="GO" id="GO:0005801">
    <property type="term" value="C:cis-Golgi network"/>
    <property type="evidence" value="ECO:0007669"/>
    <property type="project" value="InterPro"/>
</dbReference>
<dbReference type="PANTHER" id="PTHR10881:SF46">
    <property type="entry name" value="GOLGIN SUBFAMILY A MEMBER 2"/>
    <property type="match status" value="1"/>
</dbReference>
<dbReference type="GO" id="GO:0003735">
    <property type="term" value="F:structural constituent of ribosome"/>
    <property type="evidence" value="ECO:0007669"/>
    <property type="project" value="InterPro"/>
</dbReference>
<dbReference type="GO" id="GO:0000137">
    <property type="term" value="C:Golgi cis cisterna"/>
    <property type="evidence" value="ECO:0007669"/>
    <property type="project" value="TreeGrafter"/>
</dbReference>
<dbReference type="OrthoDB" id="5978643at2759"/>
<dbReference type="PANTHER" id="PTHR10881">
    <property type="entry name" value="GOLGIN SUBFAMILY A MEMBER-RELATED"/>
    <property type="match status" value="1"/>
</dbReference>
<evidence type="ECO:0000256" key="5">
    <source>
        <dbReference type="SAM" id="Coils"/>
    </source>
</evidence>
<dbReference type="STRING" id="75743.A0A401PGK0"/>
<dbReference type="GO" id="GO:0032580">
    <property type="term" value="C:Golgi cisterna membrane"/>
    <property type="evidence" value="ECO:0007669"/>
    <property type="project" value="TreeGrafter"/>
</dbReference>
<dbReference type="GO" id="GO:0007030">
    <property type="term" value="P:Golgi organization"/>
    <property type="evidence" value="ECO:0007669"/>
    <property type="project" value="TreeGrafter"/>
</dbReference>
<feature type="coiled-coil region" evidence="5">
    <location>
        <begin position="174"/>
        <end position="211"/>
    </location>
</feature>
<feature type="compositionally biased region" description="Polar residues" evidence="6">
    <location>
        <begin position="463"/>
        <end position="477"/>
    </location>
</feature>
<dbReference type="Pfam" id="PF19046">
    <property type="entry name" value="GM130_C"/>
    <property type="match status" value="1"/>
</dbReference>
<sequence>MADGSRRAKLAAAKKKLKEFQQKKVVPSASSGAKKKTSNDGSETAATSVEHNNELCEASLENDVDSLLRGQRIENAMSAHFHTTSNSSLPNTMTITQHVDHTMQSEPLSQMSLATDESQSEESRGVSSTESLRQLSTQLNGLVTQTTFMNGESAACTLSQNELETRNQELTVALDSSNLTNREQSAKLEELEKHIQFKNQLEKEKQASEQKSNQKCESMKEQLKDKAIKKFVIRNIVEAAAVRDISEASVFDAYVLPKLYVKLHYYETGDLNSKLSASSHRVAELEQTLSSISSQQKQSDKYYKELEKERANLKQGLDKLNKMCDEIRQQNSELSEQLSSKVSENDLMKQNVQDLQKRLEMAGLTIQQFSNQSELPDAQKQLHLALEEKAHLEAQMNQLSKSQQLLLAERDQYAQKLVEEGNVWQQKVQQLAEQVNALSEEKEWNLNRMQELEVSLTELQNRSAQQCEVGESQTTPQPEGPTDQEQLLEDNIQTLQREKEELYTQYQAQVRDNEQLSHLNLELEERLQELERTVQRYNDNSVDRKQLLENMQSDKATISRALTQNRELKEQLAELQNAFVKLTNENMELTGALQSEEHVKKELAKKVGHMHEDVADLKEKLEVTAQEAQAMQGERNEIYAHLQQYITAYQQLVAEREEFQKHIQQAYLVDGLQHEEAQDGVRNELQPKDHMVTKEQLERLNDENTGLRSMISKLSADLSKISSQLGEDDMLEDHLISKHGNQKTNHVTIPAELESKEEMAESQNVALNQDQLTLQSLDQDQQQQALPPQMSSLMGATGAENDADTVPTNLYDTLKTTMDKLQEQLANLLEEKVDLKNKLGQLEHYCTQLSGETDTIGEYIELYQKQRAILKQRHMVKEEYICKLAQDKEKLRKKLGELQELSLELAGERKKWYDRYVRFIRDSKMPLTPEMRQDVLEEDLVSNIEDLEDISLGDDIESESTSPSSRSSSRGPAPKAGLPSKDYTTKKIIELTEEIQNPQVQPSSTLTFINCVPLFYKLTENGVMKIEVV</sequence>
<dbReference type="GO" id="GO:1990904">
    <property type="term" value="C:ribonucleoprotein complex"/>
    <property type="evidence" value="ECO:0007669"/>
    <property type="project" value="UniProtKB-KW"/>
</dbReference>
<dbReference type="InterPro" id="IPR000892">
    <property type="entry name" value="Ribosomal_eS26"/>
</dbReference>
<feature type="domain" description="Golgin subfamily A conserved" evidence="7">
    <location>
        <begin position="398"/>
        <end position="917"/>
    </location>
</feature>
<organism evidence="8 9">
    <name type="scientific">Scyliorhinus torazame</name>
    <name type="common">Cloudy catshark</name>
    <name type="synonym">Catulus torazame</name>
    <dbReference type="NCBI Taxonomy" id="75743"/>
    <lineage>
        <taxon>Eukaryota</taxon>
        <taxon>Metazoa</taxon>
        <taxon>Chordata</taxon>
        <taxon>Craniata</taxon>
        <taxon>Vertebrata</taxon>
        <taxon>Chondrichthyes</taxon>
        <taxon>Elasmobranchii</taxon>
        <taxon>Galeomorphii</taxon>
        <taxon>Galeoidea</taxon>
        <taxon>Carcharhiniformes</taxon>
        <taxon>Scyliorhinidae</taxon>
        <taxon>Scyliorhinus</taxon>
    </lineage>
</organism>
<feature type="coiled-coil region" evidence="5">
    <location>
        <begin position="303"/>
        <end position="441"/>
    </location>
</feature>
<evidence type="ECO:0000313" key="9">
    <source>
        <dbReference type="Proteomes" id="UP000288216"/>
    </source>
</evidence>
<evidence type="ECO:0000313" key="8">
    <source>
        <dbReference type="EMBL" id="GCB72252.1"/>
    </source>
</evidence>
<proteinExistence type="inferred from homology"/>
<feature type="region of interest" description="Disordered" evidence="6">
    <location>
        <begin position="109"/>
        <end position="133"/>
    </location>
</feature>
<dbReference type="Pfam" id="PF15070">
    <property type="entry name" value="GOLGA2L5"/>
    <property type="match status" value="1"/>
</dbReference>
<feature type="coiled-coil region" evidence="5">
    <location>
        <begin position="485"/>
        <end position="634"/>
    </location>
</feature>
<dbReference type="EMBL" id="BFAA01000443">
    <property type="protein sequence ID" value="GCB72252.1"/>
    <property type="molecule type" value="Genomic_DNA"/>
</dbReference>
<dbReference type="GO" id="GO:0006412">
    <property type="term" value="P:translation"/>
    <property type="evidence" value="ECO:0007669"/>
    <property type="project" value="InterPro"/>
</dbReference>
<evidence type="ECO:0000259" key="7">
    <source>
        <dbReference type="Pfam" id="PF15070"/>
    </source>
</evidence>
<evidence type="ECO:0000256" key="4">
    <source>
        <dbReference type="ARBA" id="ARBA00023274"/>
    </source>
</evidence>
<dbReference type="InterPro" id="IPR043937">
    <property type="entry name" value="GOLGA_C"/>
</dbReference>
<dbReference type="AlphaFoldDB" id="A0A401PGK0"/>
<feature type="region of interest" description="Disordered" evidence="6">
    <location>
        <begin position="952"/>
        <end position="980"/>
    </location>
</feature>
<feature type="compositionally biased region" description="Low complexity" evidence="6">
    <location>
        <begin position="959"/>
        <end position="970"/>
    </location>
</feature>
<name>A0A401PGK0_SCYTO</name>
<gene>
    <name evidence="8" type="ORF">scyTo_0001893</name>
</gene>
<evidence type="ECO:0000256" key="6">
    <source>
        <dbReference type="SAM" id="MobiDB-lite"/>
    </source>
</evidence>
<dbReference type="Gene3D" id="3.30.1740.20">
    <property type="entry name" value="Ribosomal protein S26e"/>
    <property type="match status" value="1"/>
</dbReference>
<dbReference type="OMA" id="IQVIIAE"/>
<feature type="coiled-coil region" evidence="5">
    <location>
        <begin position="884"/>
        <end position="911"/>
    </location>
</feature>
<feature type="compositionally biased region" description="Basic residues" evidence="6">
    <location>
        <begin position="7"/>
        <end position="17"/>
    </location>
</feature>
<protein>
    <recommendedName>
        <fullName evidence="7">Golgin subfamily A conserved domain-containing protein</fullName>
    </recommendedName>
</protein>
<dbReference type="InterPro" id="IPR043976">
    <property type="entry name" value="GOLGA_cons_dom"/>
</dbReference>
<keyword evidence="4" id="KW-0687">Ribonucleoprotein</keyword>
<accession>A0A401PGK0</accession>
<evidence type="ECO:0000256" key="3">
    <source>
        <dbReference type="ARBA" id="ARBA00023054"/>
    </source>
</evidence>
<feature type="coiled-coil region" evidence="5">
    <location>
        <begin position="811"/>
        <end position="845"/>
    </location>
</feature>
<feature type="compositionally biased region" description="Polar residues" evidence="6">
    <location>
        <begin position="39"/>
        <end position="48"/>
    </location>
</feature>
<feature type="region of interest" description="Disordered" evidence="6">
    <location>
        <begin position="1"/>
        <end position="48"/>
    </location>
</feature>
<evidence type="ECO:0000256" key="1">
    <source>
        <dbReference type="ARBA" id="ARBA00008596"/>
    </source>
</evidence>
<evidence type="ECO:0000256" key="2">
    <source>
        <dbReference type="ARBA" id="ARBA00022980"/>
    </source>
</evidence>
<keyword evidence="2" id="KW-0689">Ribosomal protein</keyword>
<dbReference type="GO" id="GO:0005840">
    <property type="term" value="C:ribosome"/>
    <property type="evidence" value="ECO:0007669"/>
    <property type="project" value="UniProtKB-KW"/>
</dbReference>
<keyword evidence="9" id="KW-1185">Reference proteome</keyword>
<reference evidence="8 9" key="1">
    <citation type="journal article" date="2018" name="Nat. Ecol. Evol.">
        <title>Shark genomes provide insights into elasmobranch evolution and the origin of vertebrates.</title>
        <authorList>
            <person name="Hara Y"/>
            <person name="Yamaguchi K"/>
            <person name="Onimaru K"/>
            <person name="Kadota M"/>
            <person name="Koyanagi M"/>
            <person name="Keeley SD"/>
            <person name="Tatsumi K"/>
            <person name="Tanaka K"/>
            <person name="Motone F"/>
            <person name="Kageyama Y"/>
            <person name="Nozu R"/>
            <person name="Adachi N"/>
            <person name="Nishimura O"/>
            <person name="Nakagawa R"/>
            <person name="Tanegashima C"/>
            <person name="Kiyatake I"/>
            <person name="Matsumoto R"/>
            <person name="Murakumo K"/>
            <person name="Nishida K"/>
            <person name="Terakita A"/>
            <person name="Kuratani S"/>
            <person name="Sato K"/>
            <person name="Hyodo S Kuraku.S."/>
        </authorList>
    </citation>
    <scope>NUCLEOTIDE SEQUENCE [LARGE SCALE GENOMIC DNA]</scope>
</reference>
<dbReference type="Proteomes" id="UP000288216">
    <property type="component" value="Unassembled WGS sequence"/>
</dbReference>